<feature type="compositionally biased region" description="Low complexity" evidence="2">
    <location>
        <begin position="1"/>
        <end position="11"/>
    </location>
</feature>
<dbReference type="PANTHER" id="PTHR10300:SF14">
    <property type="entry name" value="PROTEIN SARAH"/>
    <property type="match status" value="1"/>
</dbReference>
<evidence type="ECO:0000313" key="4">
    <source>
        <dbReference type="Proteomes" id="UP001465976"/>
    </source>
</evidence>
<proteinExistence type="inferred from homology"/>
<sequence>MSSSSPRSSSPVRDDADPRSTKRTNSLAITPLPKEFFHPQILFHLHSHFEAFGTINQWIPLQGFGRILVVYEEEDVAEKAKNVSDPIVVKASESVRTEDIVLRVYRADPNPLISTMESENYHLQPPTTEKNFLISPPGSPPVGWEPIKEDPPNATPLADDLVAALQSLQLQQTDGGTGVEILLDATESGVSVVVEDCDFRSGEVEEEAEEAEDQWVYGVTMPSRSKWKPIPTSMPPMRSSSPVPAF</sequence>
<accession>A0ABR3F400</accession>
<dbReference type="SUPFAM" id="SSF54928">
    <property type="entry name" value="RNA-binding domain, RBD"/>
    <property type="match status" value="1"/>
</dbReference>
<dbReference type="InterPro" id="IPR006931">
    <property type="entry name" value="Calcipressin"/>
</dbReference>
<dbReference type="InterPro" id="IPR035979">
    <property type="entry name" value="RBD_domain_sf"/>
</dbReference>
<dbReference type="EMBL" id="JBAHYK010001029">
    <property type="protein sequence ID" value="KAL0569909.1"/>
    <property type="molecule type" value="Genomic_DNA"/>
</dbReference>
<dbReference type="InterPro" id="IPR012677">
    <property type="entry name" value="Nucleotide-bd_a/b_plait_sf"/>
</dbReference>
<reference evidence="3 4" key="1">
    <citation type="submission" date="2024-02" db="EMBL/GenBank/DDBJ databases">
        <title>A draft genome for the cacao thread blight pathogen Marasmius crinis-equi.</title>
        <authorList>
            <person name="Cohen S.P."/>
            <person name="Baruah I.K."/>
            <person name="Amoako-Attah I."/>
            <person name="Bukari Y."/>
            <person name="Meinhardt L.W."/>
            <person name="Bailey B.A."/>
        </authorList>
    </citation>
    <scope>NUCLEOTIDE SEQUENCE [LARGE SCALE GENOMIC DNA]</scope>
    <source>
        <strain evidence="3 4">GH-76</strain>
    </source>
</reference>
<evidence type="ECO:0000256" key="2">
    <source>
        <dbReference type="SAM" id="MobiDB-lite"/>
    </source>
</evidence>
<dbReference type="Gene3D" id="3.30.70.330">
    <property type="match status" value="1"/>
</dbReference>
<comment type="similarity">
    <text evidence="1">Belongs to the RCAN family.</text>
</comment>
<dbReference type="Proteomes" id="UP001465976">
    <property type="component" value="Unassembled WGS sequence"/>
</dbReference>
<organism evidence="3 4">
    <name type="scientific">Marasmius crinis-equi</name>
    <dbReference type="NCBI Taxonomy" id="585013"/>
    <lineage>
        <taxon>Eukaryota</taxon>
        <taxon>Fungi</taxon>
        <taxon>Dikarya</taxon>
        <taxon>Basidiomycota</taxon>
        <taxon>Agaricomycotina</taxon>
        <taxon>Agaricomycetes</taxon>
        <taxon>Agaricomycetidae</taxon>
        <taxon>Agaricales</taxon>
        <taxon>Marasmiineae</taxon>
        <taxon>Marasmiaceae</taxon>
        <taxon>Marasmius</taxon>
    </lineage>
</organism>
<gene>
    <name evidence="3" type="ORF">V5O48_012055</name>
</gene>
<protein>
    <recommendedName>
        <fullName evidence="5">Calcineurin-binding protein</fullName>
    </recommendedName>
</protein>
<keyword evidence="4" id="KW-1185">Reference proteome</keyword>
<dbReference type="Pfam" id="PF04847">
    <property type="entry name" value="Calcipressin"/>
    <property type="match status" value="1"/>
</dbReference>
<evidence type="ECO:0008006" key="5">
    <source>
        <dbReference type="Google" id="ProtNLM"/>
    </source>
</evidence>
<feature type="compositionally biased region" description="Low complexity" evidence="2">
    <location>
        <begin position="229"/>
        <end position="246"/>
    </location>
</feature>
<name>A0ABR3F400_9AGAR</name>
<evidence type="ECO:0000256" key="1">
    <source>
        <dbReference type="ARBA" id="ARBA00008209"/>
    </source>
</evidence>
<comment type="caution">
    <text evidence="3">The sequence shown here is derived from an EMBL/GenBank/DDBJ whole genome shotgun (WGS) entry which is preliminary data.</text>
</comment>
<dbReference type="PANTHER" id="PTHR10300">
    <property type="entry name" value="CALCIPRESSIN"/>
    <property type="match status" value="1"/>
</dbReference>
<evidence type="ECO:0000313" key="3">
    <source>
        <dbReference type="EMBL" id="KAL0569909.1"/>
    </source>
</evidence>
<feature type="region of interest" description="Disordered" evidence="2">
    <location>
        <begin position="225"/>
        <end position="246"/>
    </location>
</feature>
<feature type="region of interest" description="Disordered" evidence="2">
    <location>
        <begin position="1"/>
        <end position="25"/>
    </location>
</feature>